<keyword evidence="1" id="KW-1133">Transmembrane helix</keyword>
<keyword evidence="1" id="KW-0812">Transmembrane</keyword>
<gene>
    <name evidence="2" type="ORF">GC250_10655</name>
</gene>
<accession>A0A6A9QNZ6</accession>
<keyword evidence="1" id="KW-0472">Membrane</keyword>
<dbReference type="EMBL" id="WGGD01000005">
    <property type="protein sequence ID" value="MUN29879.1"/>
    <property type="molecule type" value="Genomic_DNA"/>
</dbReference>
<protein>
    <submittedName>
        <fullName evidence="2">Uncharacterized protein</fullName>
    </submittedName>
</protein>
<dbReference type="RefSeq" id="WP_156017604.1">
    <property type="nucleotide sequence ID" value="NZ_WGGD01000005.1"/>
</dbReference>
<evidence type="ECO:0000313" key="3">
    <source>
        <dbReference type="Proteomes" id="UP000470772"/>
    </source>
</evidence>
<organism evidence="2 3">
    <name type="scientific">Sulfuracidifex metallicus DSM 6482 = JCM 9184</name>
    <dbReference type="NCBI Taxonomy" id="523847"/>
    <lineage>
        <taxon>Archaea</taxon>
        <taxon>Thermoproteota</taxon>
        <taxon>Thermoprotei</taxon>
        <taxon>Sulfolobales</taxon>
        <taxon>Sulfolobaceae</taxon>
        <taxon>Sulfuracidifex</taxon>
    </lineage>
</organism>
<evidence type="ECO:0000256" key="1">
    <source>
        <dbReference type="SAM" id="Phobius"/>
    </source>
</evidence>
<keyword evidence="3" id="KW-1185">Reference proteome</keyword>
<sequence>MKKMRFSSAFTLEMRRTYPFLILALIAVSLSLVIVQIPSGYYNVVGIVEYNSLYIEVAGYAFNFHGEGIPIQVNFSVGELYKVVNSSNGVFELSIPVSNVSDNGIKISITPLEKKDVLSSFLHITENETFLIHVSGKYSTFCSASNAYSSFNNGTFSMITVKGETVVASPPVEVKVNGVYHEINSSLSVIPSQDVLPVKGVPIQYGASILIGKNINVVLATLGIDMAMIAIASYFILSPLTRRQMDLVMRLVGVNPVFISKLISSFIMSTSITLPSLIVLYLVDGIPLVYTISLLIPTIAFSLSLCGLSSFMGTKEMLYVSTIIGGYLLDISFYRIEEISLLTLALTLAGWIRLIRRFP</sequence>
<name>A0A6A9QNZ6_SULME</name>
<evidence type="ECO:0000313" key="2">
    <source>
        <dbReference type="EMBL" id="MUN29879.1"/>
    </source>
</evidence>
<proteinExistence type="predicted"/>
<feature type="transmembrane region" description="Helical" evidence="1">
    <location>
        <begin position="217"/>
        <end position="237"/>
    </location>
</feature>
<dbReference type="Proteomes" id="UP000470772">
    <property type="component" value="Unassembled WGS sequence"/>
</dbReference>
<dbReference type="AlphaFoldDB" id="A0A6A9QNZ6"/>
<reference evidence="2 3" key="1">
    <citation type="submission" date="2019-10" db="EMBL/GenBank/DDBJ databases">
        <title>Sequencing and Assembly of Multiple Reported Metal-Biooxidizing Members of the Extremely Thermoacidophilic Archaeal Family Sulfolobaceae.</title>
        <authorList>
            <person name="Counts J.A."/>
            <person name="Kelly R.M."/>
        </authorList>
    </citation>
    <scope>NUCLEOTIDE SEQUENCE [LARGE SCALE GENOMIC DNA]</scope>
    <source>
        <strain evidence="2 3">DSM 6482</strain>
    </source>
</reference>
<feature type="transmembrane region" description="Helical" evidence="1">
    <location>
        <begin position="288"/>
        <end position="308"/>
    </location>
</feature>
<feature type="transmembrane region" description="Helical" evidence="1">
    <location>
        <begin position="258"/>
        <end position="282"/>
    </location>
</feature>
<comment type="caution">
    <text evidence="2">The sequence shown here is derived from an EMBL/GenBank/DDBJ whole genome shotgun (WGS) entry which is preliminary data.</text>
</comment>